<evidence type="ECO:0000256" key="4">
    <source>
        <dbReference type="SAM" id="MobiDB-lite"/>
    </source>
</evidence>
<evidence type="ECO:0000256" key="3">
    <source>
        <dbReference type="ARBA" id="ARBA00023170"/>
    </source>
</evidence>
<accession>A0A9Q0MUP4</accession>
<evidence type="ECO:0000313" key="7">
    <source>
        <dbReference type="Proteomes" id="UP001151699"/>
    </source>
</evidence>
<dbReference type="Proteomes" id="UP001151699">
    <property type="component" value="Chromosome C"/>
</dbReference>
<dbReference type="InterPro" id="IPR000536">
    <property type="entry name" value="Nucl_hrmn_rcpt_lig-bd"/>
</dbReference>
<reference evidence="6" key="1">
    <citation type="submission" date="2022-07" db="EMBL/GenBank/DDBJ databases">
        <authorList>
            <person name="Trinca V."/>
            <person name="Uliana J.V.C."/>
            <person name="Torres T.T."/>
            <person name="Ward R.J."/>
            <person name="Monesi N."/>
        </authorList>
    </citation>
    <scope>NUCLEOTIDE SEQUENCE</scope>
    <source>
        <strain evidence="6">HSMRA1968</strain>
        <tissue evidence="6">Whole embryos</tissue>
    </source>
</reference>
<sequence length="201" mass="22815">KTSLCGKEDEVSSSEEVRKENDEMNDKREMIFEFAAKILFLAVKEVCEMPLFAQIPVRDQIVLLEECWSELFVITAAQYGFSTDNVVLQPDDKTKRLQKAINQIIFHQIDQTEASCLKALVLFRPDCPDLITTQNITLLQEQALHFLLSKSGATRMGHLLLVLPCIKAAADRNIVQDLLFKKTVGEVAIERLLGELINFNF</sequence>
<name>A0A9Q0MUP4_9DIPT</name>
<dbReference type="OrthoDB" id="5771769at2759"/>
<dbReference type="SMART" id="SM00430">
    <property type="entry name" value="HOLI"/>
    <property type="match status" value="1"/>
</dbReference>
<feature type="region of interest" description="Disordered" evidence="4">
    <location>
        <begin position="1"/>
        <end position="22"/>
    </location>
</feature>
<proteinExistence type="predicted"/>
<dbReference type="PRINTS" id="PR00398">
    <property type="entry name" value="STRDHORMONER"/>
</dbReference>
<evidence type="ECO:0000259" key="5">
    <source>
        <dbReference type="PROSITE" id="PS51843"/>
    </source>
</evidence>
<keyword evidence="7" id="KW-1185">Reference proteome</keyword>
<evidence type="ECO:0000256" key="2">
    <source>
        <dbReference type="ARBA" id="ARBA00023163"/>
    </source>
</evidence>
<dbReference type="Pfam" id="PF00104">
    <property type="entry name" value="Hormone_recep"/>
    <property type="match status" value="1"/>
</dbReference>
<feature type="non-terminal residue" evidence="6">
    <location>
        <position position="1"/>
    </location>
</feature>
<dbReference type="InterPro" id="IPR035500">
    <property type="entry name" value="NHR-like_dom_sf"/>
</dbReference>
<comment type="caution">
    <text evidence="6">The sequence shown here is derived from an EMBL/GenBank/DDBJ whole genome shotgun (WGS) entry which is preliminary data.</text>
</comment>
<evidence type="ECO:0000313" key="6">
    <source>
        <dbReference type="EMBL" id="KAJ6636802.1"/>
    </source>
</evidence>
<keyword evidence="2" id="KW-0804">Transcription</keyword>
<dbReference type="SUPFAM" id="SSF48508">
    <property type="entry name" value="Nuclear receptor ligand-binding domain"/>
    <property type="match status" value="1"/>
</dbReference>
<protein>
    <submittedName>
        <fullName evidence="6">Photoreceptor-specific nuclear receptor</fullName>
    </submittedName>
</protein>
<dbReference type="InterPro" id="IPR050274">
    <property type="entry name" value="Nuclear_hormone_rcpt_NR2"/>
</dbReference>
<feature type="domain" description="NR LBD" evidence="5">
    <location>
        <begin position="1"/>
        <end position="200"/>
    </location>
</feature>
<gene>
    <name evidence="6" type="primary">NR2E3_1</name>
    <name evidence="6" type="ORF">Bhyg_15397</name>
</gene>
<evidence type="ECO:0000256" key="1">
    <source>
        <dbReference type="ARBA" id="ARBA00023015"/>
    </source>
</evidence>
<keyword evidence="1" id="KW-0805">Transcription regulation</keyword>
<dbReference type="PROSITE" id="PS51843">
    <property type="entry name" value="NR_LBD"/>
    <property type="match status" value="1"/>
</dbReference>
<dbReference type="Gene3D" id="1.10.565.10">
    <property type="entry name" value="Retinoid X Receptor"/>
    <property type="match status" value="1"/>
</dbReference>
<organism evidence="6 7">
    <name type="scientific">Pseudolycoriella hygida</name>
    <dbReference type="NCBI Taxonomy" id="35572"/>
    <lineage>
        <taxon>Eukaryota</taxon>
        <taxon>Metazoa</taxon>
        <taxon>Ecdysozoa</taxon>
        <taxon>Arthropoda</taxon>
        <taxon>Hexapoda</taxon>
        <taxon>Insecta</taxon>
        <taxon>Pterygota</taxon>
        <taxon>Neoptera</taxon>
        <taxon>Endopterygota</taxon>
        <taxon>Diptera</taxon>
        <taxon>Nematocera</taxon>
        <taxon>Sciaroidea</taxon>
        <taxon>Sciaridae</taxon>
        <taxon>Pseudolycoriella</taxon>
    </lineage>
</organism>
<dbReference type="AlphaFoldDB" id="A0A9Q0MUP4"/>
<dbReference type="InterPro" id="IPR001723">
    <property type="entry name" value="Nuclear_hrmn_rcpt"/>
</dbReference>
<dbReference type="PANTHER" id="PTHR24083">
    <property type="entry name" value="NUCLEAR HORMONE RECEPTOR"/>
    <property type="match status" value="1"/>
</dbReference>
<dbReference type="EMBL" id="WJQU01000004">
    <property type="protein sequence ID" value="KAJ6636802.1"/>
    <property type="molecule type" value="Genomic_DNA"/>
</dbReference>
<keyword evidence="3" id="KW-0675">Receptor</keyword>